<comment type="caution">
    <text evidence="2">The sequence shown here is derived from an EMBL/GenBank/DDBJ whole genome shotgun (WGS) entry which is preliminary data.</text>
</comment>
<dbReference type="Proteomes" id="UP001500363">
    <property type="component" value="Unassembled WGS sequence"/>
</dbReference>
<evidence type="ECO:0000259" key="1">
    <source>
        <dbReference type="Pfam" id="PF03372"/>
    </source>
</evidence>
<proteinExistence type="predicted"/>
<dbReference type="InterPro" id="IPR036691">
    <property type="entry name" value="Endo/exonu/phosph_ase_sf"/>
</dbReference>
<dbReference type="SUPFAM" id="SSF56219">
    <property type="entry name" value="DNase I-like"/>
    <property type="match status" value="1"/>
</dbReference>
<organism evidence="2 3">
    <name type="scientific">Kribbella lupini</name>
    <dbReference type="NCBI Taxonomy" id="291602"/>
    <lineage>
        <taxon>Bacteria</taxon>
        <taxon>Bacillati</taxon>
        <taxon>Actinomycetota</taxon>
        <taxon>Actinomycetes</taxon>
        <taxon>Propionibacteriales</taxon>
        <taxon>Kribbellaceae</taxon>
        <taxon>Kribbella</taxon>
    </lineage>
</organism>
<dbReference type="InterPro" id="IPR005135">
    <property type="entry name" value="Endo/exonuclease/phosphatase"/>
</dbReference>
<sequence>MSLRGHVSIATLNTRGTPVRGSQLADRYRSIGAFFDRSDVEIVNFQEVHTYHHLRLLRTTMPSYGVSFRPSLAGPAGGVATFVRRSAGTRDYHRLSIGSGVSRWSRAKASFKGVLLTRLDELWIANTHLLANTDGDWSDESRFTPIHRGQLDALARVMESTDGPLVLCGDFNVARKSTPYKAFLDRTGLTDAFDGRCPPTFHAEYLSPGNSPHCIDFILSRGLDVQSAEQILTDKVHLPGGSMYVSDHVGLRVTVN</sequence>
<accession>A0ABN2BWS6</accession>
<evidence type="ECO:0000313" key="3">
    <source>
        <dbReference type="Proteomes" id="UP001500363"/>
    </source>
</evidence>
<gene>
    <name evidence="2" type="ORF">GCM10009741_57690</name>
</gene>
<dbReference type="RefSeq" id="WP_344179699.1">
    <property type="nucleotide sequence ID" value="NZ_BAAANC010000003.1"/>
</dbReference>
<evidence type="ECO:0000313" key="2">
    <source>
        <dbReference type="EMBL" id="GAA1546620.1"/>
    </source>
</evidence>
<feature type="domain" description="Endonuclease/exonuclease/phosphatase" evidence="1">
    <location>
        <begin position="10"/>
        <end position="248"/>
    </location>
</feature>
<protein>
    <recommendedName>
        <fullName evidence="1">Endonuclease/exonuclease/phosphatase domain-containing protein</fullName>
    </recommendedName>
</protein>
<dbReference type="Gene3D" id="3.60.10.10">
    <property type="entry name" value="Endonuclease/exonuclease/phosphatase"/>
    <property type="match status" value="1"/>
</dbReference>
<name>A0ABN2BWS6_9ACTN</name>
<dbReference type="Pfam" id="PF03372">
    <property type="entry name" value="Exo_endo_phos"/>
    <property type="match status" value="1"/>
</dbReference>
<keyword evidence="3" id="KW-1185">Reference proteome</keyword>
<reference evidence="2 3" key="1">
    <citation type="journal article" date="2019" name="Int. J. Syst. Evol. Microbiol.">
        <title>The Global Catalogue of Microorganisms (GCM) 10K type strain sequencing project: providing services to taxonomists for standard genome sequencing and annotation.</title>
        <authorList>
            <consortium name="The Broad Institute Genomics Platform"/>
            <consortium name="The Broad Institute Genome Sequencing Center for Infectious Disease"/>
            <person name="Wu L."/>
            <person name="Ma J."/>
        </authorList>
    </citation>
    <scope>NUCLEOTIDE SEQUENCE [LARGE SCALE GENOMIC DNA]</scope>
    <source>
        <strain evidence="2 3">JCM 14303</strain>
    </source>
</reference>
<dbReference type="EMBL" id="BAAANC010000003">
    <property type="protein sequence ID" value="GAA1546620.1"/>
    <property type="molecule type" value="Genomic_DNA"/>
</dbReference>